<dbReference type="EC" id="5.6.2.2" evidence="3"/>
<dbReference type="InterPro" id="IPR006691">
    <property type="entry name" value="GyrA/parC_rep"/>
</dbReference>
<keyword evidence="5 7" id="KW-0238">DNA-binding</keyword>
<dbReference type="NCBIfam" id="TIGR01063">
    <property type="entry name" value="gyrA"/>
    <property type="match status" value="1"/>
</dbReference>
<dbReference type="InterPro" id="IPR002205">
    <property type="entry name" value="Topo_IIA_dom_A"/>
</dbReference>
<organism evidence="9 10">
    <name type="scientific">Candidatus Pullichristensenella stercorigallinarum</name>
    <dbReference type="NCBI Taxonomy" id="2840909"/>
    <lineage>
        <taxon>Bacteria</taxon>
        <taxon>Bacillati</taxon>
        <taxon>Bacillota</taxon>
        <taxon>Clostridia</taxon>
        <taxon>Candidatus Pullichristensenella</taxon>
    </lineage>
</organism>
<comment type="similarity">
    <text evidence="2">Belongs to the type II topoisomerase GyrA/ParC subunit family.</text>
</comment>
<dbReference type="InterPro" id="IPR050220">
    <property type="entry name" value="Type_II_DNA_Topoisomerases"/>
</dbReference>
<sequence length="806" mass="89323">MAGRKKDDKIIFSEQIVQKSMEDVMHDSMMPYSEYVILERALPRVEDGLKPVQRRILYTMHELGNTADKPHRKCARIVGDCLGKFHPHGDISVYDALARMAQPFVMRAPLVDGHGNFGSIDGDSPAAMRYTEARMTELAQVLLQDIDKDTVGFHLNFDDTQKEPDVLPGRFPNLLVNGANGIAVGLATNIPPHNLGEVISGVVAQIENPDITTEELMQYIPAPDFPTGGVLSKDGELLEAYRTGRGKLRLRAKVEIEPAANGKTLLVITEIPYQVNKSAMLEKILRLSEEKKSLLSGINDIRDESDRQGMRAVIELKRDTDPEKVLNVLYKYSDLQVTVGVNMVAIAQGKPVQLGLKDLIGHYIRHQKDVVTRRTRHELEQAEARAHILEGLIVAVDNLDEVIRLIRGSKTPREARDKLMARFGLTEIQAQAILDMRLQRLTNLEILTLRKEYAEIEKRVAYLKGILASEKKLLNVIKTELREIGEKYADARRTRLVDSFEQIVIEEEAPVADEATVVVTRAGFVKRFARKSAEKALEGAEMPRATFEVMTDEKLLFITDTGNCYPIPVSQIPECRAKDRGLPPGGLLAGLEKDERPICALAPDREWAGEIALITEGGLIKRMAVSDLNVRKGRYAAINLREGDRLATVVPPTQESDLLVVTRQGMAIRFALSDVSVLGRTAAGVKAVQLAPGDRVAACFAHSGEGEVLLITDRGYMKRCLLLDFDRQARGGKGLKAITFLKNGMNGENIAAALPVREERAFTVFQKSGTQTTFRTEEIAIETRAGKGQPYMLAVMGDTVEDVVMG</sequence>
<dbReference type="EMBL" id="DVFZ01000097">
    <property type="protein sequence ID" value="HIQ83419.1"/>
    <property type="molecule type" value="Genomic_DNA"/>
</dbReference>
<keyword evidence="4 7" id="KW-0799">Topoisomerase</keyword>
<reference evidence="9" key="2">
    <citation type="journal article" date="2021" name="PeerJ">
        <title>Extensive microbial diversity within the chicken gut microbiome revealed by metagenomics and culture.</title>
        <authorList>
            <person name="Gilroy R."/>
            <person name="Ravi A."/>
            <person name="Getino M."/>
            <person name="Pursley I."/>
            <person name="Horton D.L."/>
            <person name="Alikhan N.F."/>
            <person name="Baker D."/>
            <person name="Gharbi K."/>
            <person name="Hall N."/>
            <person name="Watson M."/>
            <person name="Adriaenssens E.M."/>
            <person name="Foster-Nyarko E."/>
            <person name="Jarju S."/>
            <person name="Secka A."/>
            <person name="Antonio M."/>
            <person name="Oren A."/>
            <person name="Chaudhuri R.R."/>
            <person name="La Ragione R."/>
            <person name="Hildebrand F."/>
            <person name="Pallen M.J."/>
        </authorList>
    </citation>
    <scope>NUCLEOTIDE SEQUENCE</scope>
    <source>
        <strain evidence="9">ChiSjej6B24-2974</strain>
    </source>
</reference>
<feature type="domain" description="Topo IIA-type catalytic" evidence="8">
    <location>
        <begin position="42"/>
        <end position="508"/>
    </location>
</feature>
<evidence type="ECO:0000256" key="3">
    <source>
        <dbReference type="ARBA" id="ARBA00012895"/>
    </source>
</evidence>
<dbReference type="InterPro" id="IPR013760">
    <property type="entry name" value="Topo_IIA-like_dom_sf"/>
</dbReference>
<dbReference type="PANTHER" id="PTHR43493:SF9">
    <property type="entry name" value="DNA TOPOISOMERASE 4 SUBUNIT A"/>
    <property type="match status" value="1"/>
</dbReference>
<gene>
    <name evidence="9" type="primary">gyrA</name>
    <name evidence="9" type="ORF">IAA52_10005</name>
</gene>
<dbReference type="Proteomes" id="UP000824260">
    <property type="component" value="Unassembled WGS sequence"/>
</dbReference>
<dbReference type="FunFam" id="1.10.268.10:FF:000001">
    <property type="entry name" value="DNA gyrase subunit A"/>
    <property type="match status" value="1"/>
</dbReference>
<dbReference type="SUPFAM" id="SSF56719">
    <property type="entry name" value="Type II DNA topoisomerase"/>
    <property type="match status" value="1"/>
</dbReference>
<dbReference type="Gene3D" id="2.120.10.90">
    <property type="entry name" value="DNA gyrase/topoisomerase IV, subunit A, C-terminal"/>
    <property type="match status" value="1"/>
</dbReference>
<feature type="active site" description="O-(5'-phospho-DNA)-tyrosine intermediate" evidence="7">
    <location>
        <position position="130"/>
    </location>
</feature>
<evidence type="ECO:0000256" key="2">
    <source>
        <dbReference type="ARBA" id="ARBA00008263"/>
    </source>
</evidence>
<dbReference type="InterPro" id="IPR013758">
    <property type="entry name" value="Topo_IIA_A/C_ab"/>
</dbReference>
<dbReference type="NCBIfam" id="NF004044">
    <property type="entry name" value="PRK05561.1"/>
    <property type="match status" value="1"/>
</dbReference>
<dbReference type="Gene3D" id="3.90.199.10">
    <property type="entry name" value="Topoisomerase II, domain 5"/>
    <property type="match status" value="1"/>
</dbReference>
<dbReference type="CDD" id="cd00187">
    <property type="entry name" value="TOP4c"/>
    <property type="match status" value="1"/>
</dbReference>
<dbReference type="PROSITE" id="PS52040">
    <property type="entry name" value="TOPO_IIA"/>
    <property type="match status" value="1"/>
</dbReference>
<comment type="caution">
    <text evidence="9">The sequence shown here is derived from an EMBL/GenBank/DDBJ whole genome shotgun (WGS) entry which is preliminary data.</text>
</comment>
<evidence type="ECO:0000256" key="7">
    <source>
        <dbReference type="PROSITE-ProRule" id="PRU01384"/>
    </source>
</evidence>
<dbReference type="GO" id="GO:0003677">
    <property type="term" value="F:DNA binding"/>
    <property type="evidence" value="ECO:0007669"/>
    <property type="project" value="UniProtKB-UniRule"/>
</dbReference>
<dbReference type="InterPro" id="IPR035516">
    <property type="entry name" value="Gyrase/topoIV_suA_C"/>
</dbReference>
<keyword evidence="6 7" id="KW-0413">Isomerase</keyword>
<dbReference type="GO" id="GO:0034335">
    <property type="term" value="F:DNA negative supercoiling activity"/>
    <property type="evidence" value="ECO:0007669"/>
    <property type="project" value="UniProtKB-ARBA"/>
</dbReference>
<dbReference type="SMART" id="SM00434">
    <property type="entry name" value="TOP4c"/>
    <property type="match status" value="1"/>
</dbReference>
<evidence type="ECO:0000313" key="10">
    <source>
        <dbReference type="Proteomes" id="UP000824260"/>
    </source>
</evidence>
<dbReference type="Gene3D" id="1.10.268.10">
    <property type="entry name" value="Topoisomerase, domain 3"/>
    <property type="match status" value="1"/>
</dbReference>
<evidence type="ECO:0000256" key="4">
    <source>
        <dbReference type="ARBA" id="ARBA00023029"/>
    </source>
</evidence>
<dbReference type="AlphaFoldDB" id="A0A9D1CXL3"/>
<accession>A0A9D1CXL3</accession>
<dbReference type="PANTHER" id="PTHR43493">
    <property type="entry name" value="DNA GYRASE/TOPOISOMERASE SUBUNIT A"/>
    <property type="match status" value="1"/>
</dbReference>
<protein>
    <recommendedName>
        <fullName evidence="3">DNA topoisomerase (ATP-hydrolyzing)</fullName>
        <ecNumber evidence="3">5.6.2.2</ecNumber>
    </recommendedName>
</protein>
<evidence type="ECO:0000259" key="8">
    <source>
        <dbReference type="PROSITE" id="PS52040"/>
    </source>
</evidence>
<proteinExistence type="inferred from homology"/>
<dbReference type="GO" id="GO:0009330">
    <property type="term" value="C:DNA topoisomerase type II (double strand cut, ATP-hydrolyzing) complex"/>
    <property type="evidence" value="ECO:0007669"/>
    <property type="project" value="TreeGrafter"/>
</dbReference>
<evidence type="ECO:0000313" key="9">
    <source>
        <dbReference type="EMBL" id="HIQ83419.1"/>
    </source>
</evidence>
<dbReference type="GO" id="GO:0005737">
    <property type="term" value="C:cytoplasm"/>
    <property type="evidence" value="ECO:0007669"/>
    <property type="project" value="TreeGrafter"/>
</dbReference>
<evidence type="ECO:0000256" key="5">
    <source>
        <dbReference type="ARBA" id="ARBA00023125"/>
    </source>
</evidence>
<dbReference type="SUPFAM" id="SSF101904">
    <property type="entry name" value="GyrA/ParC C-terminal domain-like"/>
    <property type="match status" value="1"/>
</dbReference>
<evidence type="ECO:0000256" key="6">
    <source>
        <dbReference type="ARBA" id="ARBA00023235"/>
    </source>
</evidence>
<dbReference type="Pfam" id="PF03989">
    <property type="entry name" value="DNA_gyraseA_C"/>
    <property type="match status" value="4"/>
</dbReference>
<dbReference type="FunFam" id="3.90.199.10:FF:000001">
    <property type="entry name" value="DNA gyrase subunit A"/>
    <property type="match status" value="1"/>
</dbReference>
<name>A0A9D1CXL3_9FIRM</name>
<evidence type="ECO:0000256" key="1">
    <source>
        <dbReference type="ARBA" id="ARBA00000185"/>
    </source>
</evidence>
<dbReference type="InterPro" id="IPR013757">
    <property type="entry name" value="Topo_IIA_A_a_sf"/>
</dbReference>
<dbReference type="Pfam" id="PF00521">
    <property type="entry name" value="DNA_topoisoIV"/>
    <property type="match status" value="1"/>
</dbReference>
<dbReference type="FunFam" id="3.30.1360.40:FF:000002">
    <property type="entry name" value="DNA gyrase subunit A"/>
    <property type="match status" value="1"/>
</dbReference>
<dbReference type="GO" id="GO:0006265">
    <property type="term" value="P:DNA topological change"/>
    <property type="evidence" value="ECO:0007669"/>
    <property type="project" value="UniProtKB-UniRule"/>
</dbReference>
<dbReference type="GO" id="GO:0005524">
    <property type="term" value="F:ATP binding"/>
    <property type="evidence" value="ECO:0007669"/>
    <property type="project" value="InterPro"/>
</dbReference>
<reference evidence="9" key="1">
    <citation type="submission" date="2020-10" db="EMBL/GenBank/DDBJ databases">
        <authorList>
            <person name="Gilroy R."/>
        </authorList>
    </citation>
    <scope>NUCLEOTIDE SEQUENCE</scope>
    <source>
        <strain evidence="9">ChiSjej6B24-2974</strain>
    </source>
</reference>
<dbReference type="Gene3D" id="3.30.1360.40">
    <property type="match status" value="1"/>
</dbReference>
<comment type="catalytic activity">
    <reaction evidence="1 7">
        <text>ATP-dependent breakage, passage and rejoining of double-stranded DNA.</text>
        <dbReference type="EC" id="5.6.2.2"/>
    </reaction>
</comment>